<comment type="similarity">
    <text evidence="1">Belongs to the glycosyltransferase 2 family.</text>
</comment>
<dbReference type="PANTHER" id="PTHR43685:SF5">
    <property type="entry name" value="GLYCOSYLTRANSFERASE EPSE-RELATED"/>
    <property type="match status" value="1"/>
</dbReference>
<dbReference type="SUPFAM" id="SSF53448">
    <property type="entry name" value="Nucleotide-diphospho-sugar transferases"/>
    <property type="match status" value="1"/>
</dbReference>
<evidence type="ECO:0000313" key="6">
    <source>
        <dbReference type="Proteomes" id="UP000292235"/>
    </source>
</evidence>
<proteinExistence type="inferred from homology"/>
<keyword evidence="6" id="KW-1185">Reference proteome</keyword>
<dbReference type="InterPro" id="IPR029044">
    <property type="entry name" value="Nucleotide-diphossugar_trans"/>
</dbReference>
<dbReference type="AlphaFoldDB" id="A0A4P6Q2V7"/>
<gene>
    <name evidence="5" type="primary">wbbL</name>
    <name evidence="5" type="ORF">EKD16_13590</name>
</gene>
<dbReference type="GO" id="GO:0102096">
    <property type="term" value="F:decaprenyl-N-acetyl-alpha-D-glucosaminyl-pyrophosphate:dTDP-alpha-L-rhamnose rhamnosyltransferase activity"/>
    <property type="evidence" value="ECO:0007669"/>
    <property type="project" value="UniProtKB-EC"/>
</dbReference>
<evidence type="ECO:0000256" key="3">
    <source>
        <dbReference type="ARBA" id="ARBA00022679"/>
    </source>
</evidence>
<dbReference type="Pfam" id="PF00535">
    <property type="entry name" value="Glycos_transf_2"/>
    <property type="match status" value="1"/>
</dbReference>
<dbReference type="EMBL" id="CP036455">
    <property type="protein sequence ID" value="QBI54500.1"/>
    <property type="molecule type" value="Genomic_DNA"/>
</dbReference>
<sequence length="303" mass="32434">MSAVRAPDPRVGVVVITRDRRAELLHVLERLAALPESPPTVVVDNASTDGSAAAVAASFPGVALLRARANLGAVGRNLGAEALGTPYVAFCDDDTWWEPGSLSRAADLLDDHPDVASLTARILVEPALREDPITPELRGSPVPAPPHLPGPALLSILAGASVLRRDAFLAAGGFHERLWLGGEEELLSLDLAAAGWWLCWIEDLRVHHAPSRGRDSTGRRRLGIRNTLWTAWLRRPAPAALRRTAAVLASVPADGASAAAVADALAGLPWVLSQRRPVPHRVEEGLRLLEEPQRRSTARRYVG</sequence>
<evidence type="ECO:0000259" key="4">
    <source>
        <dbReference type="Pfam" id="PF00535"/>
    </source>
</evidence>
<dbReference type="RefSeq" id="WP_394347269.1">
    <property type="nucleotide sequence ID" value="NZ_CP036455.1"/>
</dbReference>
<dbReference type="EC" id="2.4.1.289" evidence="5"/>
<evidence type="ECO:0000313" key="5">
    <source>
        <dbReference type="EMBL" id="QBI54500.1"/>
    </source>
</evidence>
<dbReference type="KEGG" id="strr:EKD16_13590"/>
<name>A0A4P6Q2V7_9ACTN</name>
<evidence type="ECO:0000256" key="1">
    <source>
        <dbReference type="ARBA" id="ARBA00006739"/>
    </source>
</evidence>
<reference evidence="5 6" key="1">
    <citation type="submission" date="2019-02" db="EMBL/GenBank/DDBJ databases">
        <authorList>
            <person name="Khodamoradi S."/>
            <person name="Hahnke R.L."/>
            <person name="Kaempfer P."/>
            <person name="Schumann P."/>
            <person name="Rohde M."/>
            <person name="Steinert M."/>
            <person name="Luzhetskyy A."/>
            <person name="Wink J."/>
            <person name="Ruckert C."/>
        </authorList>
    </citation>
    <scope>NUCLEOTIDE SEQUENCE [LARGE SCALE GENOMIC DNA]</scope>
    <source>
        <strain evidence="5 6">M2</strain>
    </source>
</reference>
<keyword evidence="2 5" id="KW-0328">Glycosyltransferase</keyword>
<accession>A0A4P6Q2V7</accession>
<dbReference type="InterPro" id="IPR001173">
    <property type="entry name" value="Glyco_trans_2-like"/>
</dbReference>
<dbReference type="Gene3D" id="3.90.550.10">
    <property type="entry name" value="Spore Coat Polysaccharide Biosynthesis Protein SpsA, Chain A"/>
    <property type="match status" value="1"/>
</dbReference>
<protein>
    <submittedName>
        <fullName evidence="5">N-acetylglucosaminyl-diphospho-decaprenol L-rhamnosyltransferase</fullName>
        <ecNumber evidence="5">2.4.1.289</ecNumber>
    </submittedName>
</protein>
<dbReference type="PANTHER" id="PTHR43685">
    <property type="entry name" value="GLYCOSYLTRANSFERASE"/>
    <property type="match status" value="1"/>
</dbReference>
<evidence type="ECO:0000256" key="2">
    <source>
        <dbReference type="ARBA" id="ARBA00022676"/>
    </source>
</evidence>
<dbReference type="InterPro" id="IPR050834">
    <property type="entry name" value="Glycosyltransf_2"/>
</dbReference>
<organism evidence="5 6">
    <name type="scientific">Streptomonospora litoralis</name>
    <dbReference type="NCBI Taxonomy" id="2498135"/>
    <lineage>
        <taxon>Bacteria</taxon>
        <taxon>Bacillati</taxon>
        <taxon>Actinomycetota</taxon>
        <taxon>Actinomycetes</taxon>
        <taxon>Streptosporangiales</taxon>
        <taxon>Nocardiopsidaceae</taxon>
        <taxon>Streptomonospora</taxon>
    </lineage>
</organism>
<feature type="domain" description="Glycosyltransferase 2-like" evidence="4">
    <location>
        <begin position="13"/>
        <end position="134"/>
    </location>
</feature>
<dbReference type="Proteomes" id="UP000292235">
    <property type="component" value="Chromosome"/>
</dbReference>
<keyword evidence="3 5" id="KW-0808">Transferase</keyword>